<dbReference type="PANTHER" id="PTHR33070">
    <property type="entry name" value="OS06G0725500 PROTEIN"/>
    <property type="match status" value="1"/>
</dbReference>
<accession>A0AAX6GN66</accession>
<evidence type="ECO:0000313" key="2">
    <source>
        <dbReference type="Proteomes" id="UP001140949"/>
    </source>
</evidence>
<protein>
    <submittedName>
        <fullName evidence="1">Uncharacterized protein</fullName>
    </submittedName>
</protein>
<dbReference type="EMBL" id="JANAVB010018199">
    <property type="protein sequence ID" value="KAJ6829701.1"/>
    <property type="molecule type" value="Genomic_DNA"/>
</dbReference>
<dbReference type="InterPro" id="IPR004320">
    <property type="entry name" value="BPS1_pln"/>
</dbReference>
<reference evidence="1" key="2">
    <citation type="submission" date="2023-04" db="EMBL/GenBank/DDBJ databases">
        <authorList>
            <person name="Bruccoleri R.E."/>
            <person name="Oakeley E.J."/>
            <person name="Faust A.-M."/>
            <person name="Dessus-Babus S."/>
            <person name="Altorfer M."/>
            <person name="Burckhardt D."/>
            <person name="Oertli M."/>
            <person name="Naumann U."/>
            <person name="Petersen F."/>
            <person name="Wong J."/>
        </authorList>
    </citation>
    <scope>NUCLEOTIDE SEQUENCE</scope>
    <source>
        <strain evidence="1">GSM-AAB239-AS_SAM_17_03QT</strain>
        <tissue evidence="1">Leaf</tissue>
    </source>
</reference>
<proteinExistence type="predicted"/>
<reference evidence="1" key="1">
    <citation type="journal article" date="2023" name="GigaByte">
        <title>Genome assembly of the bearded iris, Iris pallida Lam.</title>
        <authorList>
            <person name="Bruccoleri R.E."/>
            <person name="Oakeley E.J."/>
            <person name="Faust A.M.E."/>
            <person name="Altorfer M."/>
            <person name="Dessus-Babus S."/>
            <person name="Burckhardt D."/>
            <person name="Oertli M."/>
            <person name="Naumann U."/>
            <person name="Petersen F."/>
            <person name="Wong J."/>
        </authorList>
    </citation>
    <scope>NUCLEOTIDE SEQUENCE</scope>
    <source>
        <strain evidence="1">GSM-AAB239-AS_SAM_17_03QT</strain>
    </source>
</reference>
<keyword evidence="2" id="KW-1185">Reference proteome</keyword>
<dbReference type="Pfam" id="PF03087">
    <property type="entry name" value="BPS1"/>
    <property type="match status" value="1"/>
</dbReference>
<name>A0AAX6GN66_IRIPA</name>
<organism evidence="1 2">
    <name type="scientific">Iris pallida</name>
    <name type="common">Sweet iris</name>
    <dbReference type="NCBI Taxonomy" id="29817"/>
    <lineage>
        <taxon>Eukaryota</taxon>
        <taxon>Viridiplantae</taxon>
        <taxon>Streptophyta</taxon>
        <taxon>Embryophyta</taxon>
        <taxon>Tracheophyta</taxon>
        <taxon>Spermatophyta</taxon>
        <taxon>Magnoliopsida</taxon>
        <taxon>Liliopsida</taxon>
        <taxon>Asparagales</taxon>
        <taxon>Iridaceae</taxon>
        <taxon>Iridoideae</taxon>
        <taxon>Irideae</taxon>
        <taxon>Iris</taxon>
    </lineage>
</organism>
<sequence length="303" mass="33595">MAIKNYHRSVSFPIPSFTVVPRMNGKGSTSLPCRFSPFISQLHDEIQSLNAWRRDPRSHFDPPSRICEALASLDRLHCSLLEDLLQHRKAREALARRSASADNLLEDFLHLAGAYSSFRSAIVVLKQEQSATQAAIRRSDASRIASRLRSQKKAEKELAKIASALRSTTTTTTTAKAGKLSPVSYTAEAELEEILREVVTVTSEISSAVLGGIVRLSSASYSPVGAQAHCEVVPMLRKLSSFSNKKDPTSKKEEGEEEKWNSALERLGTLEDFLVQVEAGCERLLRRLFNTRVFLLNVLTPSL</sequence>
<evidence type="ECO:0000313" key="1">
    <source>
        <dbReference type="EMBL" id="KAJ6829701.1"/>
    </source>
</evidence>
<dbReference type="GO" id="GO:0048364">
    <property type="term" value="P:root development"/>
    <property type="evidence" value="ECO:0007669"/>
    <property type="project" value="InterPro"/>
</dbReference>
<gene>
    <name evidence="1" type="ORF">M6B38_356725</name>
</gene>
<dbReference type="Proteomes" id="UP001140949">
    <property type="component" value="Unassembled WGS sequence"/>
</dbReference>
<dbReference type="PANTHER" id="PTHR33070:SF49">
    <property type="entry name" value="OS06G0725500 PROTEIN"/>
    <property type="match status" value="1"/>
</dbReference>
<dbReference type="GO" id="GO:0048367">
    <property type="term" value="P:shoot system development"/>
    <property type="evidence" value="ECO:0007669"/>
    <property type="project" value="InterPro"/>
</dbReference>
<dbReference type="AlphaFoldDB" id="A0AAX6GN66"/>
<comment type="caution">
    <text evidence="1">The sequence shown here is derived from an EMBL/GenBank/DDBJ whole genome shotgun (WGS) entry which is preliminary data.</text>
</comment>